<feature type="domain" description="PRTase-CE" evidence="1">
    <location>
        <begin position="146"/>
        <end position="328"/>
    </location>
</feature>
<name>A0A0L6JYF2_9FIRM</name>
<reference evidence="3" key="1">
    <citation type="submission" date="2015-07" db="EMBL/GenBank/DDBJ databases">
        <title>Near-Complete Genome Sequence of the Cellulolytic Bacterium Bacteroides (Pseudobacteroides) cellulosolvens ATCC 35603.</title>
        <authorList>
            <person name="Dassa B."/>
            <person name="Utturkar S.M."/>
            <person name="Klingeman D.M."/>
            <person name="Hurt R.A."/>
            <person name="Keller M."/>
            <person name="Xu J."/>
            <person name="Reddy Y.H.K."/>
            <person name="Borovok I."/>
            <person name="Grinberg I.R."/>
            <person name="Lamed R."/>
            <person name="Zhivin O."/>
            <person name="Bayer E.A."/>
            <person name="Brown S.D."/>
        </authorList>
    </citation>
    <scope>NUCLEOTIDE SEQUENCE [LARGE SCALE GENOMIC DNA]</scope>
    <source>
        <strain evidence="3">DSM 2933</strain>
    </source>
</reference>
<evidence type="ECO:0000313" key="2">
    <source>
        <dbReference type="EMBL" id="KNY30560.1"/>
    </source>
</evidence>
<gene>
    <name evidence="2" type="ORF">Bccel_5840</name>
</gene>
<dbReference type="Pfam" id="PF24390">
    <property type="entry name" value="PRTase-CE"/>
    <property type="match status" value="1"/>
</dbReference>
<dbReference type="OrthoDB" id="10011355at2"/>
<dbReference type="STRING" id="398512.Bccel_5840"/>
<dbReference type="AlphaFoldDB" id="A0A0L6JYF2"/>
<evidence type="ECO:0000259" key="1">
    <source>
        <dbReference type="Pfam" id="PF24390"/>
    </source>
</evidence>
<accession>A0A0L6JYF2</accession>
<evidence type="ECO:0000313" key="3">
    <source>
        <dbReference type="Proteomes" id="UP000036923"/>
    </source>
</evidence>
<dbReference type="RefSeq" id="WP_036945733.1">
    <property type="nucleotide sequence ID" value="NZ_JQKC01000072.1"/>
</dbReference>
<protein>
    <recommendedName>
        <fullName evidence="1">PRTase-CE domain-containing protein</fullName>
    </recommendedName>
</protein>
<sequence>MWKEFEINPKFLDDENIIAKLHLVAQLEKSDPYASKDTNNTPLIERIREALVYVPKEYQQYVLAVFANVIYLPKKFSHSVLWYLLDQVLAKYDTSKNNFVQQSLFLEVDPTGMINNFIRYNNIPGRLDKGTFQRTQQVSPFVKTANKFLDGYSFPGEENVLPWLDKKFWVILTDNALSGTSLCSDLERLIELTKKANKNPEFIILARALTSTAKKEIEKLKISKLSIETGLFLDEKYVISEETKDKCCLFKNVDTKDGVLAACKWLADSDIYKYDKNIEDHKSNSGDDLRYGFKKCGLTLVASENCPSNSLPLLWYRNYNLYEAPFPRVLSRIGGEKKSC</sequence>
<proteinExistence type="predicted"/>
<dbReference type="InterPro" id="IPR056920">
    <property type="entry name" value="PRTase-CE"/>
</dbReference>
<dbReference type="EMBL" id="LGTC01000001">
    <property type="protein sequence ID" value="KNY30560.1"/>
    <property type="molecule type" value="Genomic_DNA"/>
</dbReference>
<dbReference type="Proteomes" id="UP000036923">
    <property type="component" value="Unassembled WGS sequence"/>
</dbReference>
<keyword evidence="3" id="KW-1185">Reference proteome</keyword>
<comment type="caution">
    <text evidence="2">The sequence shown here is derived from an EMBL/GenBank/DDBJ whole genome shotgun (WGS) entry which is preliminary data.</text>
</comment>
<organism evidence="2 3">
    <name type="scientific">Pseudobacteroides cellulosolvens ATCC 35603 = DSM 2933</name>
    <dbReference type="NCBI Taxonomy" id="398512"/>
    <lineage>
        <taxon>Bacteria</taxon>
        <taxon>Bacillati</taxon>
        <taxon>Bacillota</taxon>
        <taxon>Clostridia</taxon>
        <taxon>Eubacteriales</taxon>
        <taxon>Oscillospiraceae</taxon>
        <taxon>Pseudobacteroides</taxon>
    </lineage>
</organism>